<evidence type="ECO:0000256" key="1">
    <source>
        <dbReference type="SAM" id="MobiDB-lite"/>
    </source>
</evidence>
<dbReference type="PANTHER" id="PTHR33086">
    <property type="entry name" value="OS05G0468200 PROTEIN-RELATED"/>
    <property type="match status" value="1"/>
</dbReference>
<keyword evidence="4" id="KW-1185">Reference proteome</keyword>
<dbReference type="Pfam" id="PF07762">
    <property type="entry name" value="DUF1618"/>
    <property type="match status" value="1"/>
</dbReference>
<dbReference type="PANTHER" id="PTHR33086:SF44">
    <property type="entry name" value="OS03G0683600 PROTEIN"/>
    <property type="match status" value="1"/>
</dbReference>
<dbReference type="GeneID" id="123065233"/>
<dbReference type="Gramene" id="TraesCS3B03G0438500.1">
    <property type="protein sequence ID" value="TraesCS3B03G0438500.1.CDS"/>
    <property type="gene ID" value="TraesCS3B03G0438500"/>
</dbReference>
<name>A0A3B6FNQ6_WHEAT</name>
<evidence type="ECO:0000313" key="3">
    <source>
        <dbReference type="EnsemblPlants" id="TraesCS3B02G182900.1"/>
    </source>
</evidence>
<dbReference type="Gramene" id="TraesCS3B02G182900.1">
    <property type="protein sequence ID" value="TraesCS3B02G182900.1"/>
    <property type="gene ID" value="TraesCS3B02G182900"/>
</dbReference>
<reference evidence="3" key="2">
    <citation type="submission" date="2018-10" db="UniProtKB">
        <authorList>
            <consortium name="EnsemblPlants"/>
        </authorList>
    </citation>
    <scope>IDENTIFICATION</scope>
</reference>
<dbReference type="KEGG" id="taes:123065233"/>
<feature type="domain" description="DUF1618" evidence="2">
    <location>
        <begin position="200"/>
        <end position="349"/>
    </location>
</feature>
<feature type="compositionally biased region" description="Polar residues" evidence="1">
    <location>
        <begin position="403"/>
        <end position="415"/>
    </location>
</feature>
<dbReference type="RefSeq" id="XP_044344509.1">
    <property type="nucleotide sequence ID" value="XM_044488574.1"/>
</dbReference>
<feature type="region of interest" description="Disordered" evidence="1">
    <location>
        <begin position="403"/>
        <end position="423"/>
    </location>
</feature>
<evidence type="ECO:0000259" key="2">
    <source>
        <dbReference type="Pfam" id="PF07762"/>
    </source>
</evidence>
<feature type="region of interest" description="Disordered" evidence="1">
    <location>
        <begin position="74"/>
        <end position="94"/>
    </location>
</feature>
<dbReference type="InterPro" id="IPR011676">
    <property type="entry name" value="DUF1618"/>
</dbReference>
<proteinExistence type="predicted"/>
<dbReference type="EnsemblPlants" id="TraesCS3B02G182900.1">
    <property type="protein sequence ID" value="TraesCS3B02G182900.1"/>
    <property type="gene ID" value="TraesCS3B02G182900"/>
</dbReference>
<protein>
    <recommendedName>
        <fullName evidence="2">DUF1618 domain-containing protein</fullName>
    </recommendedName>
</protein>
<dbReference type="AlphaFoldDB" id="A0A3B6FNQ6"/>
<dbReference type="Proteomes" id="UP000019116">
    <property type="component" value="Chromosome 3B"/>
</dbReference>
<feature type="compositionally biased region" description="Pro residues" evidence="1">
    <location>
        <begin position="77"/>
        <end position="89"/>
    </location>
</feature>
<organism evidence="3">
    <name type="scientific">Triticum aestivum</name>
    <name type="common">Wheat</name>
    <dbReference type="NCBI Taxonomy" id="4565"/>
    <lineage>
        <taxon>Eukaryota</taxon>
        <taxon>Viridiplantae</taxon>
        <taxon>Streptophyta</taxon>
        <taxon>Embryophyta</taxon>
        <taxon>Tracheophyta</taxon>
        <taxon>Spermatophyta</taxon>
        <taxon>Magnoliopsida</taxon>
        <taxon>Liliopsida</taxon>
        <taxon>Poales</taxon>
        <taxon>Poaceae</taxon>
        <taxon>BOP clade</taxon>
        <taxon>Pooideae</taxon>
        <taxon>Triticodae</taxon>
        <taxon>Triticeae</taxon>
        <taxon>Triticinae</taxon>
        <taxon>Triticum</taxon>
    </lineage>
</organism>
<gene>
    <name evidence="3" type="primary">LOC123065233</name>
</gene>
<dbReference type="STRING" id="4565.A0A3B6FNQ6"/>
<reference evidence="3" key="1">
    <citation type="submission" date="2018-08" db="EMBL/GenBank/DDBJ databases">
        <authorList>
            <person name="Rossello M."/>
        </authorList>
    </citation>
    <scope>NUCLEOTIDE SEQUENCE [LARGE SCALE GENOMIC DNA]</scope>
    <source>
        <strain evidence="3">cv. Chinese Spring</strain>
    </source>
</reference>
<accession>A0A3B6FNQ6</accession>
<dbReference type="OMA" id="THDARLW"/>
<evidence type="ECO:0000313" key="4">
    <source>
        <dbReference type="Proteomes" id="UP000019116"/>
    </source>
</evidence>
<sequence length="423" mass="45482">MASASSPSWIILGSVARVSGTDAAAEDLPPGADLALALAAPPRVTLLTVPLRVSPGPDEYPMVLAVDPSGLLLLSTPPAPSPPPSPPSSPDADGFVTLNITDRTPPGYYVCDASSAAATRLPDHGFGFLDARSAGLLASPAGGGHYMVVELQPLIGSDEATLLCFSSVTGRWKEKDVFYPVRYGIWNTDAAITNAGKLCWVDLSSGILSCDPFAKKPVLDFVELPEGRLRQNIHCLHCAGRELSTRRCVQVSAGMFRLVELTCGDHSSRPRGVVLASWMRLQQAQSRSHRKAPRVVMWTLADPGTGEWKVEHRVNFADVWADESYKATGVPKKTPVLALVHPKNPDVVYFFLGKNLFGINLRTRKVVECEVYELVGPSRKHVSSRCLHSWELPATLCAGVPGQTDSRVNEGSASVASIERGRD</sequence>